<sequence length="38" mass="4545">MKLAVIPWRSPPMHLLKEIFHWKLMKMKKCEGIFGGYV</sequence>
<evidence type="ECO:0000313" key="1">
    <source>
        <dbReference type="EMBL" id="CAI0390421.1"/>
    </source>
</evidence>
<gene>
    <name evidence="1" type="ORF">LITE_LOCUS6725</name>
</gene>
<dbReference type="AlphaFoldDB" id="A0AAV0HYJ8"/>
<dbReference type="EMBL" id="CAMGYJ010000003">
    <property type="protein sequence ID" value="CAI0390421.1"/>
    <property type="molecule type" value="Genomic_DNA"/>
</dbReference>
<dbReference type="Proteomes" id="UP001154282">
    <property type="component" value="Unassembled WGS sequence"/>
</dbReference>
<proteinExistence type="predicted"/>
<evidence type="ECO:0000313" key="2">
    <source>
        <dbReference type="Proteomes" id="UP001154282"/>
    </source>
</evidence>
<name>A0AAV0HYJ8_9ROSI</name>
<protein>
    <submittedName>
        <fullName evidence="1">Uncharacterized protein</fullName>
    </submittedName>
</protein>
<reference evidence="1" key="1">
    <citation type="submission" date="2022-08" db="EMBL/GenBank/DDBJ databases">
        <authorList>
            <person name="Gutierrez-Valencia J."/>
        </authorList>
    </citation>
    <scope>NUCLEOTIDE SEQUENCE</scope>
</reference>
<keyword evidence="2" id="KW-1185">Reference proteome</keyword>
<organism evidence="1 2">
    <name type="scientific">Linum tenue</name>
    <dbReference type="NCBI Taxonomy" id="586396"/>
    <lineage>
        <taxon>Eukaryota</taxon>
        <taxon>Viridiplantae</taxon>
        <taxon>Streptophyta</taxon>
        <taxon>Embryophyta</taxon>
        <taxon>Tracheophyta</taxon>
        <taxon>Spermatophyta</taxon>
        <taxon>Magnoliopsida</taxon>
        <taxon>eudicotyledons</taxon>
        <taxon>Gunneridae</taxon>
        <taxon>Pentapetalae</taxon>
        <taxon>rosids</taxon>
        <taxon>fabids</taxon>
        <taxon>Malpighiales</taxon>
        <taxon>Linaceae</taxon>
        <taxon>Linum</taxon>
    </lineage>
</organism>
<accession>A0AAV0HYJ8</accession>
<comment type="caution">
    <text evidence="1">The sequence shown here is derived from an EMBL/GenBank/DDBJ whole genome shotgun (WGS) entry which is preliminary data.</text>
</comment>